<name>A0ABU0E575_9FIRM</name>
<dbReference type="SUPFAM" id="SSF48371">
    <property type="entry name" value="ARM repeat"/>
    <property type="match status" value="1"/>
</dbReference>
<sequence>MKVKDYYDIEYSYMLAEKLKSVYPDFNTELFISLLQENLEQLEFNDRQELLAKSLHETLQLEYADVIAIFTKILGPELEGSLGMFTQGYWLWPLGRYVELYGDVDFEVSTQFSKELTKRFTSEYCMRPIILKYPERSMKLLLEWSKDGNKRVRRLASECIRIRLPWAKKMYVALDYYDMYVELLTNLKDDLDKTTQKSVANNLNDLFREVPDKFEEIVRTWSVEPVSKECQWVIKHGSRTKRKKLEANNN</sequence>
<comment type="caution">
    <text evidence="1">The sequence shown here is derived from an EMBL/GenBank/DDBJ whole genome shotgun (WGS) entry which is preliminary data.</text>
</comment>
<dbReference type="Proteomes" id="UP001230220">
    <property type="component" value="Unassembled WGS sequence"/>
</dbReference>
<protein>
    <submittedName>
        <fullName evidence="1">3-methyladenine DNA glycosylase AlkC</fullName>
    </submittedName>
</protein>
<dbReference type="RefSeq" id="WP_307409320.1">
    <property type="nucleotide sequence ID" value="NZ_JAUSUR010000005.1"/>
</dbReference>
<dbReference type="InterPro" id="IPR016024">
    <property type="entry name" value="ARM-type_fold"/>
</dbReference>
<organism evidence="1 2">
    <name type="scientific">Breznakia pachnodae</name>
    <dbReference type="NCBI Taxonomy" id="265178"/>
    <lineage>
        <taxon>Bacteria</taxon>
        <taxon>Bacillati</taxon>
        <taxon>Bacillota</taxon>
        <taxon>Erysipelotrichia</taxon>
        <taxon>Erysipelotrichales</taxon>
        <taxon>Erysipelotrichaceae</taxon>
        <taxon>Breznakia</taxon>
    </lineage>
</organism>
<proteinExistence type="predicted"/>
<dbReference type="EMBL" id="JAUSUR010000005">
    <property type="protein sequence ID" value="MDQ0362056.1"/>
    <property type="molecule type" value="Genomic_DNA"/>
</dbReference>
<dbReference type="Gene3D" id="1.25.40.290">
    <property type="entry name" value="ARM repeat domains"/>
    <property type="match status" value="1"/>
</dbReference>
<accession>A0ABU0E575</accession>
<evidence type="ECO:0000313" key="2">
    <source>
        <dbReference type="Proteomes" id="UP001230220"/>
    </source>
</evidence>
<reference evidence="1 2" key="1">
    <citation type="submission" date="2023-07" db="EMBL/GenBank/DDBJ databases">
        <title>Genomic Encyclopedia of Type Strains, Phase IV (KMG-IV): sequencing the most valuable type-strain genomes for metagenomic binning, comparative biology and taxonomic classification.</title>
        <authorList>
            <person name="Goeker M."/>
        </authorList>
    </citation>
    <scope>NUCLEOTIDE SEQUENCE [LARGE SCALE GENOMIC DNA]</scope>
    <source>
        <strain evidence="1 2">DSM 16784</strain>
    </source>
</reference>
<keyword evidence="2" id="KW-1185">Reference proteome</keyword>
<evidence type="ECO:0000313" key="1">
    <source>
        <dbReference type="EMBL" id="MDQ0362056.1"/>
    </source>
</evidence>
<gene>
    <name evidence="1" type="ORF">J2S15_002809</name>
</gene>